<feature type="domain" description="AAA+ ATPase" evidence="1">
    <location>
        <begin position="34"/>
        <end position="169"/>
    </location>
</feature>
<dbReference type="PANTHER" id="PTHR35894">
    <property type="entry name" value="GENERAL SECRETION PATHWAY PROTEIN A-RELATED"/>
    <property type="match status" value="1"/>
</dbReference>
<name>A0ABD5X7A2_9EURY</name>
<proteinExistence type="predicted"/>
<comment type="caution">
    <text evidence="2">The sequence shown here is derived from an EMBL/GenBank/DDBJ whole genome shotgun (WGS) entry which is preliminary data.</text>
</comment>
<dbReference type="SUPFAM" id="SSF52540">
    <property type="entry name" value="P-loop containing nucleoside triphosphate hydrolases"/>
    <property type="match status" value="1"/>
</dbReference>
<reference evidence="2 3" key="1">
    <citation type="journal article" date="2014" name="Int. J. Syst. Evol. Microbiol.">
        <title>Complete genome sequence of Corynebacterium casei LMG S-19264T (=DSM 44701T), isolated from a smear-ripened cheese.</title>
        <authorList>
            <consortium name="US DOE Joint Genome Institute (JGI-PGF)"/>
            <person name="Walter F."/>
            <person name="Albersmeier A."/>
            <person name="Kalinowski J."/>
            <person name="Ruckert C."/>
        </authorList>
    </citation>
    <scope>NUCLEOTIDE SEQUENCE [LARGE SCALE GENOMIC DNA]</scope>
    <source>
        <strain evidence="2 3">CGMCC 4.7215</strain>
    </source>
</reference>
<dbReference type="InterPro" id="IPR003593">
    <property type="entry name" value="AAA+_ATPase"/>
</dbReference>
<dbReference type="PANTHER" id="PTHR35894:SF1">
    <property type="entry name" value="PHOSPHORIBULOKINASE _ URIDINE KINASE FAMILY"/>
    <property type="match status" value="1"/>
</dbReference>
<dbReference type="InterPro" id="IPR052026">
    <property type="entry name" value="ExeA_AAA_ATPase_DNA-bind"/>
</dbReference>
<dbReference type="EMBL" id="JBHSZQ010000047">
    <property type="protein sequence ID" value="MFC7127100.1"/>
    <property type="molecule type" value="Genomic_DNA"/>
</dbReference>
<gene>
    <name evidence="2" type="ORF">ACFQJ7_13885</name>
</gene>
<dbReference type="AlphaFoldDB" id="A0ABD5X7A2"/>
<dbReference type="InterPro" id="IPR027417">
    <property type="entry name" value="P-loop_NTPase"/>
</dbReference>
<dbReference type="Gene3D" id="3.40.50.300">
    <property type="entry name" value="P-loop containing nucleotide triphosphate hydrolases"/>
    <property type="match status" value="1"/>
</dbReference>
<dbReference type="RefSeq" id="WP_267637045.1">
    <property type="nucleotide sequence ID" value="NZ_JAODIY010000009.1"/>
</dbReference>
<dbReference type="Proteomes" id="UP001596414">
    <property type="component" value="Unassembled WGS sequence"/>
</dbReference>
<dbReference type="Gene3D" id="1.10.8.60">
    <property type="match status" value="1"/>
</dbReference>
<sequence length="196" mass="21955">MLQREEVFQQDWAPNQLLHRDREQETLLQVLGKRSNHVLLHGPSGVGKTVLVERVRERLAAEQGIETAYVESMDAPTATVLRSVLRDLSGSTPPANTPQEDLSLQLYERVNGPVAVFLDEADDLHETTALERLFDVEGLAVVTVVHDADEFLAAAADRTREQFHTGVMHVPKFGSEELAEYAIECRGWGWLGRDSR</sequence>
<protein>
    <submittedName>
        <fullName evidence="2">AAA family ATPase</fullName>
    </submittedName>
</protein>
<dbReference type="SMART" id="SM00382">
    <property type="entry name" value="AAA"/>
    <property type="match status" value="1"/>
</dbReference>
<organism evidence="2 3">
    <name type="scientific">Halovenus rubra</name>
    <dbReference type="NCBI Taxonomy" id="869890"/>
    <lineage>
        <taxon>Archaea</taxon>
        <taxon>Methanobacteriati</taxon>
        <taxon>Methanobacteriota</taxon>
        <taxon>Stenosarchaea group</taxon>
        <taxon>Halobacteria</taxon>
        <taxon>Halobacteriales</taxon>
        <taxon>Haloarculaceae</taxon>
        <taxon>Halovenus</taxon>
    </lineage>
</organism>
<accession>A0ABD5X7A2</accession>
<evidence type="ECO:0000313" key="3">
    <source>
        <dbReference type="Proteomes" id="UP001596414"/>
    </source>
</evidence>
<evidence type="ECO:0000313" key="2">
    <source>
        <dbReference type="EMBL" id="MFC7127100.1"/>
    </source>
</evidence>
<evidence type="ECO:0000259" key="1">
    <source>
        <dbReference type="SMART" id="SM00382"/>
    </source>
</evidence>
<dbReference type="Pfam" id="PF13191">
    <property type="entry name" value="AAA_16"/>
    <property type="match status" value="1"/>
</dbReference>
<dbReference type="CDD" id="cd00009">
    <property type="entry name" value="AAA"/>
    <property type="match status" value="1"/>
</dbReference>
<dbReference type="InterPro" id="IPR041664">
    <property type="entry name" value="AAA_16"/>
</dbReference>